<keyword evidence="2" id="KW-1185">Reference proteome</keyword>
<name>A0AA37GB18_9PEZI</name>
<dbReference type="EMBL" id="BPPX01000001">
    <property type="protein sequence ID" value="GJC77611.1"/>
    <property type="molecule type" value="Genomic_DNA"/>
</dbReference>
<evidence type="ECO:0000313" key="2">
    <source>
        <dbReference type="Proteomes" id="UP001055172"/>
    </source>
</evidence>
<dbReference type="AlphaFoldDB" id="A0AA37GB18"/>
<reference evidence="1 2" key="1">
    <citation type="submission" date="2021-07" db="EMBL/GenBank/DDBJ databases">
        <title>Genome data of Colletotrichum spaethianum.</title>
        <authorList>
            <person name="Utami Y.D."/>
            <person name="Hiruma K."/>
        </authorList>
    </citation>
    <scope>NUCLEOTIDE SEQUENCE [LARGE SCALE GENOMIC DNA]</scope>
    <source>
        <strain evidence="1 2">MAFF 242679</strain>
    </source>
</reference>
<evidence type="ECO:0000313" key="1">
    <source>
        <dbReference type="EMBL" id="GJC77611.1"/>
    </source>
</evidence>
<sequence length="74" mass="8053">MDGERGAMIRVHMPRSGLAMNQLLLALDEEPAGFRTVACRPPSALHREPRACMCIQGCPMHSGMGDLFSGSRAR</sequence>
<accession>A0AA37GB18</accession>
<comment type="caution">
    <text evidence="1">The sequence shown here is derived from an EMBL/GenBank/DDBJ whole genome shotgun (WGS) entry which is preliminary data.</text>
</comment>
<gene>
    <name evidence="1" type="ORF">ColLi_00449</name>
</gene>
<dbReference type="Proteomes" id="UP001055172">
    <property type="component" value="Unassembled WGS sequence"/>
</dbReference>
<proteinExistence type="predicted"/>
<organism evidence="1 2">
    <name type="scientific">Colletotrichum liriopes</name>
    <dbReference type="NCBI Taxonomy" id="708192"/>
    <lineage>
        <taxon>Eukaryota</taxon>
        <taxon>Fungi</taxon>
        <taxon>Dikarya</taxon>
        <taxon>Ascomycota</taxon>
        <taxon>Pezizomycotina</taxon>
        <taxon>Sordariomycetes</taxon>
        <taxon>Hypocreomycetidae</taxon>
        <taxon>Glomerellales</taxon>
        <taxon>Glomerellaceae</taxon>
        <taxon>Colletotrichum</taxon>
        <taxon>Colletotrichum spaethianum species complex</taxon>
    </lineage>
</organism>
<protein>
    <submittedName>
        <fullName evidence="1">Uncharacterized protein</fullName>
    </submittedName>
</protein>